<protein>
    <submittedName>
        <fullName evidence="1">Anthocyanin permease</fullName>
    </submittedName>
</protein>
<evidence type="ECO:0000313" key="1">
    <source>
        <dbReference type="EMBL" id="ACN60407.1"/>
    </source>
</evidence>
<reference evidence="1" key="1">
    <citation type="journal article" date="2013" name="Biol. Plant.">
        <title>Anthocyanin accumulation and expression analysis of biosynthesis-related genes during chili pepper fruit development.</title>
        <authorList>
            <person name="Aza-Gonzalez C."/>
            <person name="Herrera-Isidron L."/>
            <person name="Nunes-Palenius H.G."/>
            <person name="Martinez-de-la-Vega O."/>
            <person name="Ochoa-Alejo N."/>
        </authorList>
    </citation>
    <scope>NUCLEOTIDE SEQUENCE</scope>
    <source>
        <tissue evidence="1">Fruit pericarp</tissue>
    </source>
</reference>
<feature type="non-terminal residue" evidence="1">
    <location>
        <position position="109"/>
    </location>
</feature>
<feature type="non-terminal residue" evidence="1">
    <location>
        <position position="1"/>
    </location>
</feature>
<organism evidence="1">
    <name type="scientific">Capsicum annuum</name>
    <name type="common">Capsicum pepper</name>
    <dbReference type="NCBI Taxonomy" id="4072"/>
    <lineage>
        <taxon>Eukaryota</taxon>
        <taxon>Viridiplantae</taxon>
        <taxon>Streptophyta</taxon>
        <taxon>Embryophyta</taxon>
        <taxon>Tracheophyta</taxon>
        <taxon>Spermatophyta</taxon>
        <taxon>Magnoliopsida</taxon>
        <taxon>eudicotyledons</taxon>
        <taxon>Gunneridae</taxon>
        <taxon>Pentapetalae</taxon>
        <taxon>asterids</taxon>
        <taxon>lamiids</taxon>
        <taxon>Solanales</taxon>
        <taxon>Solanaceae</taxon>
        <taxon>Solanoideae</taxon>
        <taxon>Capsiceae</taxon>
        <taxon>Capsicum</taxon>
    </lineage>
</organism>
<sequence length="109" mass="12124">STIPLLHVYSTAFNQLLVLHCDYHLAKNLKDCCSIFSAETVKFSTTADPITINLVRQYGVNSLTNIFVESHVDNELSAISIVHTVITTFSFGFIDEMESAMDTLCGQVY</sequence>
<proteinExistence type="evidence at transcript level"/>
<name>C0LF67_CAPAN</name>
<dbReference type="EMBL" id="FJ705849">
    <property type="protein sequence ID" value="ACN60407.1"/>
    <property type="molecule type" value="mRNA"/>
</dbReference>
<accession>C0LF67</accession>
<dbReference type="AlphaFoldDB" id="C0LF67"/>